<evidence type="ECO:0000256" key="9">
    <source>
        <dbReference type="ARBA" id="ARBA00022737"/>
    </source>
</evidence>
<dbReference type="SUPFAM" id="SSF51445">
    <property type="entry name" value="(Trans)glycosidases"/>
    <property type="match status" value="3"/>
</dbReference>
<dbReference type="GO" id="GO:0005975">
    <property type="term" value="P:carbohydrate metabolic process"/>
    <property type="evidence" value="ECO:0007669"/>
    <property type="project" value="InterPro"/>
</dbReference>
<dbReference type="InterPro" id="IPR011013">
    <property type="entry name" value="Gal_mutarotase_sf_dom"/>
</dbReference>
<evidence type="ECO:0000256" key="5">
    <source>
        <dbReference type="ARBA" id="ARBA00012741"/>
    </source>
</evidence>
<dbReference type="Pfam" id="PF01055">
    <property type="entry name" value="Glyco_hydro_31_2nd"/>
    <property type="match status" value="3"/>
</dbReference>
<evidence type="ECO:0000256" key="8">
    <source>
        <dbReference type="ARBA" id="ARBA00022729"/>
    </source>
</evidence>
<dbReference type="Gene3D" id="2.60.40.1760">
    <property type="entry name" value="glycosyl hydrolase (family 31)"/>
    <property type="match status" value="3"/>
</dbReference>
<dbReference type="PROSITE" id="PS00707">
    <property type="entry name" value="GLYCOSYL_HYDROL_F31_2"/>
    <property type="match status" value="1"/>
</dbReference>
<keyword evidence="14 18" id="KW-1015">Disulfide bond</keyword>
<proteinExistence type="inferred from homology"/>
<dbReference type="PROSITE" id="PS00129">
    <property type="entry name" value="GLYCOSYL_HYDROL_F31_1"/>
    <property type="match status" value="3"/>
</dbReference>
<dbReference type="CDD" id="cd00111">
    <property type="entry name" value="Trefoil"/>
    <property type="match status" value="3"/>
</dbReference>
<keyword evidence="7 19" id="KW-0812">Transmembrane</keyword>
<dbReference type="KEGG" id="emc:129332037"/>
<dbReference type="InterPro" id="IPR030459">
    <property type="entry name" value="Glyco_hydro_31_CS"/>
</dbReference>
<keyword evidence="8" id="KW-0732">Signal</keyword>
<dbReference type="SUPFAM" id="SSF51011">
    <property type="entry name" value="Glycosyl hydrolase domain"/>
    <property type="match status" value="3"/>
</dbReference>
<dbReference type="SUPFAM" id="SSF74650">
    <property type="entry name" value="Galactose mutarotase-like"/>
    <property type="match status" value="3"/>
</dbReference>
<feature type="domain" description="P-type" evidence="20">
    <location>
        <begin position="1811"/>
        <end position="1856"/>
    </location>
</feature>
<feature type="disulfide bond" evidence="18">
    <location>
        <begin position="933"/>
        <end position="950"/>
    </location>
</feature>
<reference evidence="22" key="1">
    <citation type="submission" date="2025-08" db="UniProtKB">
        <authorList>
            <consortium name="RefSeq"/>
        </authorList>
    </citation>
    <scope>IDENTIFICATION</scope>
    <source>
        <tissue evidence="22">Blood</tissue>
    </source>
</reference>
<dbReference type="SMART" id="SM00018">
    <property type="entry name" value="PD"/>
    <property type="match status" value="3"/>
</dbReference>
<dbReference type="RefSeq" id="XP_054838775.1">
    <property type="nucleotide sequence ID" value="XM_054982800.1"/>
</dbReference>
<comment type="subcellular location">
    <subcellularLocation>
        <location evidence="3">Endomembrane system</location>
    </subcellularLocation>
    <subcellularLocation>
        <location evidence="2">Membrane</location>
        <topology evidence="2">Single-pass membrane protein</topology>
    </subcellularLocation>
</comment>
<dbReference type="Pfam" id="PF21365">
    <property type="entry name" value="Glyco_hydro_31_3rd"/>
    <property type="match status" value="3"/>
</dbReference>
<comment type="similarity">
    <text evidence="4">Belongs to the glycosyl hydrolase 31 family.</text>
</comment>
<evidence type="ECO:0000313" key="21">
    <source>
        <dbReference type="Proteomes" id="UP001190640"/>
    </source>
</evidence>
<dbReference type="GO" id="GO:0004558">
    <property type="term" value="F:alpha-1,4-glucosidase activity"/>
    <property type="evidence" value="ECO:0007669"/>
    <property type="project" value="TreeGrafter"/>
</dbReference>
<evidence type="ECO:0000256" key="19">
    <source>
        <dbReference type="SAM" id="Phobius"/>
    </source>
</evidence>
<feature type="domain" description="P-type" evidence="20">
    <location>
        <begin position="45"/>
        <end position="91"/>
    </location>
</feature>
<evidence type="ECO:0000256" key="12">
    <source>
        <dbReference type="ARBA" id="ARBA00022989"/>
    </source>
</evidence>
<dbReference type="InterPro" id="IPR030458">
    <property type="entry name" value="Glyco_hydro_31_AS"/>
</dbReference>
<accession>A0AA97L1E1</accession>
<dbReference type="InterPro" id="IPR017957">
    <property type="entry name" value="P_trefoil_CS"/>
</dbReference>
<keyword evidence="15" id="KW-0325">Glycoprotein</keyword>
<sequence>MGKQRKKFTGLEISLITVFILLVIVTCVLIALLATGHSGFKDFSPTCPDIPISERIDCIPDQVATKDLCVLRGCCWNPQNETYLPWCYLSKSHGYRMDGSRKDNEAGFEATLTRLPAPSLFGGDIDTLLLTAEYQTKNRFRFKITDPNNARYEVRPQILKPFAGPVGTSFDYRVEVIENPFGIKVIRNSNNKVLFNSTVGPLIYADQYLQITTRVPSENVYGIGEHVHRQYRHDFNWKTWPIFTRDAVPIADMSNLYGAQPFFLCLEDESGESFGVFFMNANAMDVVFQPTPAITFRTIGGILDFYVFLGDTPEQVVQQYVALIGLPQMPSYWNLGFQICRWNYTDLNDVKAVVERNRAAGIPYDVQYTDIDYMEDSKDFTYDTTDFAGLPDFVADLHNHGQKYVIILDPAISTGNRRNNAPYETYLRGTAKDVWIKDSNGVDPLVGEVWPGESVFPDFTNPAAVQWWIEECRQFHTTIEFDGLWVDMNEVSNFVKGSKTGCAPNSLNYPPFTPKILDGVMYSKTICMDAVQHWGKHYDVHSLYGYSMANATEAALKDIFGNKRSFLLSRSTFSGAGSFTGHWTGDNAATWEDIKWSIQGMLEFSIFGFAFIGADICGFRENVSEELCRRWLQLGAFYPFSRNHNAATHDPKDPAYFGKDSLLVNTTKHYLNIRYTLLPYLYTLFYNAHTKGTTVARPVLHEFYSDKNTWVIDRQFLWGPGLLITPVLDPGVDTVTAYIPDAVWYEYETGIKSPWRKEYGQMYLPADKLGLHLRGGYIFPTQQPANTTVYSRVNPMGLIVALDENQQASGELYWDDGESRDVLSTGKYLLYQFTVSNRTLVMSPSHNNYQDSANLMFEEIRILGLPLEPTGVTANSVTVPASNVNYNAGDQVAHITGLQLRLGDTHTITWNETFRESDRIDCHPYPNASPDSCAALGCIWKETTPGIPFCYYPPGYGYTVNQVLYSSSGLEANLGRNGASARHSKATTSPINTLRLEVKYHENNMLQFKIYDYSNPRYEVPVPLNLPSTPASDPMNRLYDVSIQNNPFGIQVRRRSTGTVLWDSQLPGFIFSDMFIQISTRLPSEYVYGFGETEHKQFRQEMDWKTWGMFARDQPPGYQLNMYGVHPFYMGLEKDGNAHGVLLLNSNGMEVKLQPTPALTYRTVGGILDFYMVLGPTPEQVVQEYTALIGRPVMPPYWGLGFQLCRYGYKSDADISDLYNKMKAANIPYDIQYADIDYMVRQLDFTLSPNFAGLPTLIDRMKKDGMRFVIILDPAISGNETNYPAYGRGLADNVFIRWPNNGDILWGKVWPYYPHVTTVNTSLNFNQQVELYSAYVAFPDFFRNSTAQWWKTEIQEFHTNPRQPNASIKFDGLWIDMNEPANFVNGAVNGCGTSDLNNPPYMPSLEDKGNGLNSKTLCMGSEQILPNGKPVLHYDVHNLYGWSQTKPTYDALHSVTGERGIVISRSTYPSSGKWAGHWLGDNYSRWNDIAKSIIGLMEFSLFGMSYVGADICGFIDNTTYELCTRWMQLGAFYPYSRNHNGLGTVRQDPVAFDQAFEDMSRKVLNIRYTLLPYLYALMYEAHAYGSTVSRPLLNEFTDDQQTWGISEQFLWGPALLISPVLKENATTVDAYFPDARWYDYYTDKDVGVRKTSHLLSAPLDHINLHIRGGYIIPWQLPAVNTKASRKNPMGLTVALDDNGAAHGLLYWDDGTKIDAYEDGIYLLHTFNASQSALDISVAHSGYVDPNNLKFAEIKILGVESSFSPRVVVFQYGQVIQSPHSSTYDFTNKVLNITGLQLALGQAYSLTWTQRPEESLANNERFDCHPYPEPSQASCESRGCIWEISSVPGVPLCYYPMKYGYSVSNTEAHPSGISAQLNRNTSIPNPYGPLSPAIDVLSLNVTFHSDNMLQFKINDPSGRRYEVPVPLSTPSIPTITTNRLYDVKIVNEPFGIQIIRKNTGTVIWDSQVPGFTFSDMFIQISTRLPSQYVYGFGETEHTQYRRDMNWQTWGMFTHDQPPGYKLNSYGFHPFYMGLENDGNAHGVLLLNSNAMDVTFQPTPALTYRTIGGILDFYIVLGPTPEQVVQQYTKLIGRPVMPPYWALGFQLCRYGYQNDSEVSQVYHDMKAAKIPYDVQYTDIDYMERQLDFTLSPDFQGLPALVNEIHADGGRFIIILDPAISGNETTPYETFTQGLAEDVFITWPNSTDIPWAKVWPDYPNIEIDKNKDFEYQVEHYRAYVAFPDFFRNSTRQWWQREIENYYNKTLKFDGLWTDMNEPSNFIDGAIGGCRDYNLNHPPYMPDLALRGRGLDMVTTCMGAEQQLPDGTAVSHYNVHNLYGWSQAEPTFYALRNATKERGIVITRSTYPSSGKWAGHWLGDNFARWDQLEKSIIGIMEYSIFGISYCGADICGFFNDTTYEMCARWMELGAFYTFSRNHNVMGTMRQDPVSFNETFINISRNVLSIRYRLLPYLYTLMHLAHSKGSTVARPLLHEFVYEKETWDIYKQFMWGSALLISPVLDEGAVTVNAYIPSARWYDYYTGKYIGVRKQFKELPAPLDHINLHIRGGYIIPWQEPNITTTASRLNPLGLTVALDDRGNAQGQLFWDDGVGIDTYEEGKYYFATFQVTLNVLNVYVDHNNYLSDSVPLKFGHLHIWGLTASSATNVTVTYDGHTEYVTPEYSSENQILKADFTGKNYLLHKLQQLKWTIST</sequence>
<organism evidence="21 22">
    <name type="scientific">Eublepharis macularius</name>
    <name type="common">Leopard gecko</name>
    <name type="synonym">Cyrtodactylus macularius</name>
    <dbReference type="NCBI Taxonomy" id="481883"/>
    <lineage>
        <taxon>Eukaryota</taxon>
        <taxon>Metazoa</taxon>
        <taxon>Chordata</taxon>
        <taxon>Craniata</taxon>
        <taxon>Vertebrata</taxon>
        <taxon>Euteleostomi</taxon>
        <taxon>Lepidosauria</taxon>
        <taxon>Squamata</taxon>
        <taxon>Bifurcata</taxon>
        <taxon>Gekkota</taxon>
        <taxon>Eublepharidae</taxon>
        <taxon>Eublepharinae</taxon>
        <taxon>Eublepharis</taxon>
    </lineage>
</organism>
<dbReference type="GO" id="GO:0030246">
    <property type="term" value="F:carbohydrate binding"/>
    <property type="evidence" value="ECO:0007669"/>
    <property type="project" value="InterPro"/>
</dbReference>
<evidence type="ECO:0000256" key="15">
    <source>
        <dbReference type="ARBA" id="ARBA00023180"/>
    </source>
</evidence>
<feature type="transmembrane region" description="Helical" evidence="19">
    <location>
        <begin position="12"/>
        <end position="34"/>
    </location>
</feature>
<dbReference type="FunFam" id="3.20.20.80:FF:000016">
    <property type="entry name" value="Maltase-glucoamylase, intestinal"/>
    <property type="match status" value="3"/>
</dbReference>
<evidence type="ECO:0000256" key="7">
    <source>
        <dbReference type="ARBA" id="ARBA00022692"/>
    </source>
</evidence>
<dbReference type="Gene3D" id="3.20.20.80">
    <property type="entry name" value="Glycosidases"/>
    <property type="match status" value="3"/>
</dbReference>
<evidence type="ECO:0000256" key="6">
    <source>
        <dbReference type="ARBA" id="ARBA00022641"/>
    </source>
</evidence>
<dbReference type="Pfam" id="PF00088">
    <property type="entry name" value="Trefoil"/>
    <property type="match status" value="3"/>
</dbReference>
<dbReference type="InterPro" id="IPR000519">
    <property type="entry name" value="P_trefoil_dom"/>
</dbReference>
<dbReference type="SUPFAM" id="SSF57492">
    <property type="entry name" value="Trefoil"/>
    <property type="match status" value="1"/>
</dbReference>
<dbReference type="InterPro" id="IPR017853">
    <property type="entry name" value="GH"/>
</dbReference>
<dbReference type="GO" id="GO:0012505">
    <property type="term" value="C:endomembrane system"/>
    <property type="evidence" value="ECO:0007669"/>
    <property type="project" value="UniProtKB-ARBA"/>
</dbReference>
<evidence type="ECO:0000256" key="11">
    <source>
        <dbReference type="ARBA" id="ARBA00022968"/>
    </source>
</evidence>
<dbReference type="Proteomes" id="UP001190640">
    <property type="component" value="Chromosome 6"/>
</dbReference>
<dbReference type="PANTHER" id="PTHR22762:SF133">
    <property type="entry name" value="P-TYPE DOMAIN-CONTAINING PROTEIN"/>
    <property type="match status" value="1"/>
</dbReference>
<name>A0AA97L1E1_EUBMA</name>
<dbReference type="FunFam" id="2.60.40.1760:FF:000001">
    <property type="entry name" value="Maltase-glucoamylase, intestinal"/>
    <property type="match status" value="3"/>
</dbReference>
<keyword evidence="9" id="KW-0677">Repeat</keyword>
<dbReference type="Gene3D" id="2.60.40.1180">
    <property type="entry name" value="Golgi alpha-mannosidase II"/>
    <property type="match status" value="6"/>
</dbReference>
<evidence type="ECO:0000256" key="17">
    <source>
        <dbReference type="ARBA" id="ARBA00041343"/>
    </source>
</evidence>
<evidence type="ECO:0000256" key="18">
    <source>
        <dbReference type="PROSITE-ProRule" id="PRU00779"/>
    </source>
</evidence>
<evidence type="ECO:0000256" key="10">
    <source>
        <dbReference type="ARBA" id="ARBA00022801"/>
    </source>
</evidence>
<evidence type="ECO:0000256" key="1">
    <source>
        <dbReference type="ARBA" id="ARBA00001657"/>
    </source>
</evidence>
<dbReference type="InterPro" id="IPR013780">
    <property type="entry name" value="Glyco_hydro_b"/>
</dbReference>
<dbReference type="Pfam" id="PF13802">
    <property type="entry name" value="Gal_mutarotas_2"/>
    <property type="match status" value="2"/>
</dbReference>
<evidence type="ECO:0000256" key="13">
    <source>
        <dbReference type="ARBA" id="ARBA00023136"/>
    </source>
</evidence>
<keyword evidence="21" id="KW-1185">Reference proteome</keyword>
<dbReference type="EC" id="3.2.1.20" evidence="5"/>
<evidence type="ECO:0000256" key="4">
    <source>
        <dbReference type="ARBA" id="ARBA00007806"/>
    </source>
</evidence>
<dbReference type="FunFam" id="2.60.40.1180:FF:000001">
    <property type="entry name" value="Maltase-glucoamylase, intestinal"/>
    <property type="match status" value="3"/>
</dbReference>
<evidence type="ECO:0000256" key="3">
    <source>
        <dbReference type="ARBA" id="ARBA00004308"/>
    </source>
</evidence>
<evidence type="ECO:0000256" key="14">
    <source>
        <dbReference type="ARBA" id="ARBA00023157"/>
    </source>
</evidence>
<keyword evidence="13 19" id="KW-0472">Membrane</keyword>
<keyword evidence="12 19" id="KW-1133">Transmembrane helix</keyword>
<dbReference type="InterPro" id="IPR025887">
    <property type="entry name" value="Glyco_hydro_31_N_dom"/>
</dbReference>
<dbReference type="PROSITE" id="PS00025">
    <property type="entry name" value="P_TREFOIL_1"/>
    <property type="match status" value="1"/>
</dbReference>
<comment type="caution">
    <text evidence="18">Lacks conserved residue(s) required for the propagation of feature annotation.</text>
</comment>
<comment type="catalytic activity">
    <reaction evidence="1">
        <text>Hydrolysis of terminal, non-reducing (1-&gt;4)-linked alpha-D-glucose residues with release of alpha-D-glucose.</text>
        <dbReference type="EC" id="3.2.1.20"/>
    </reaction>
</comment>
<dbReference type="CDD" id="cd14752">
    <property type="entry name" value="GH31_N"/>
    <property type="match status" value="3"/>
</dbReference>
<dbReference type="GeneID" id="129332037"/>
<dbReference type="PROSITE" id="PS51448">
    <property type="entry name" value="P_TREFOIL_2"/>
    <property type="match status" value="3"/>
</dbReference>
<dbReference type="PANTHER" id="PTHR22762">
    <property type="entry name" value="ALPHA-GLUCOSIDASE"/>
    <property type="match status" value="1"/>
</dbReference>
<keyword evidence="16" id="KW-0326">Glycosidase</keyword>
<keyword evidence="10" id="KW-0378">Hydrolase</keyword>
<dbReference type="Gene3D" id="4.10.110.10">
    <property type="entry name" value="Spasmolytic Protein, domain 1"/>
    <property type="match status" value="3"/>
</dbReference>
<protein>
    <recommendedName>
        <fullName evidence="5">alpha-glucosidase</fullName>
        <ecNumber evidence="5">3.2.1.20</ecNumber>
    </recommendedName>
    <alternativeName>
        <fullName evidence="17">Maltase</fullName>
    </alternativeName>
</protein>
<evidence type="ECO:0000259" key="20">
    <source>
        <dbReference type="PROSITE" id="PS51448"/>
    </source>
</evidence>
<gene>
    <name evidence="22" type="primary">SI</name>
</gene>
<dbReference type="CDD" id="cd06602">
    <property type="entry name" value="GH31_MGAM_SI_GAA"/>
    <property type="match status" value="3"/>
</dbReference>
<evidence type="ECO:0000256" key="2">
    <source>
        <dbReference type="ARBA" id="ARBA00004167"/>
    </source>
</evidence>
<feature type="domain" description="P-type" evidence="20">
    <location>
        <begin position="906"/>
        <end position="954"/>
    </location>
</feature>
<keyword evidence="11" id="KW-0735">Signal-anchor</keyword>
<dbReference type="InterPro" id="IPR044913">
    <property type="entry name" value="P_trefoil_dom_sf"/>
</dbReference>
<dbReference type="FunFam" id="2.60.40.1180:FF:000005">
    <property type="entry name" value="Maltase-glucoamylase, intestinal"/>
    <property type="match status" value="3"/>
</dbReference>
<dbReference type="CTD" id="6476"/>
<dbReference type="GO" id="GO:0016324">
    <property type="term" value="C:apical plasma membrane"/>
    <property type="evidence" value="ECO:0007669"/>
    <property type="project" value="UniProtKB-SubCell"/>
</dbReference>
<keyword evidence="6" id="KW-0765">Sulfation</keyword>
<evidence type="ECO:0000256" key="16">
    <source>
        <dbReference type="ARBA" id="ARBA00023295"/>
    </source>
</evidence>
<dbReference type="InterPro" id="IPR048395">
    <property type="entry name" value="Glyco_hydro_31_C"/>
</dbReference>
<evidence type="ECO:0000313" key="22">
    <source>
        <dbReference type="RefSeq" id="XP_054838775.1"/>
    </source>
</evidence>
<dbReference type="InterPro" id="IPR000322">
    <property type="entry name" value="Glyco_hydro_31_TIM"/>
</dbReference>
<dbReference type="GO" id="GO:0005737">
    <property type="term" value="C:cytoplasm"/>
    <property type="evidence" value="ECO:0007669"/>
    <property type="project" value="UniProtKB-ARBA"/>
</dbReference>